<evidence type="ECO:0000256" key="5">
    <source>
        <dbReference type="ARBA" id="ARBA00023329"/>
    </source>
</evidence>
<dbReference type="Proteomes" id="UP000694571">
    <property type="component" value="Unplaced"/>
</dbReference>
<sequence>MSILWKHLVGEERQTQELLPSMVPMLLLPLAPAPAQDANSASTPGSPLSPTEYERFFALLTPTWKAETTCRLRATHGCRNPTLVQLDQYENHGLVPDGAVCSDLPYASWFESFCQFTQYRCSNHVYYAKRVRCSQPVSILSPNSLKEVDTSSEVPITTMTSPVSSHITATGRQVFQPWPERLNNNVEELLQSSLSLGGQEQGQEHKQEHKQEQGQEHKQDEGQEQEEQEEEQEEEGKQEEGQGTEESLEAMSGLQADSEPKFQSEFVSSNPFSFTPRVREVESTPMMMENIQELIRSAQEMDEMGDVYEEENIWRAQSPGRYRKFCLPHQPPPSPLSSLGSRSPLCHLGPPNPLRSAWASGALGAAHSIGSVAIIG</sequence>
<gene>
    <name evidence="10" type="primary">ACRBP</name>
</gene>
<evidence type="ECO:0000256" key="1">
    <source>
        <dbReference type="ARBA" id="ARBA00004218"/>
    </source>
</evidence>
<evidence type="ECO:0000256" key="9">
    <source>
        <dbReference type="SAM" id="MobiDB-lite"/>
    </source>
</evidence>
<evidence type="ECO:0000256" key="6">
    <source>
        <dbReference type="ARBA" id="ARBA00032734"/>
    </source>
</evidence>
<dbReference type="AlphaFoldDB" id="A0A8D1TQU5"/>
<evidence type="ECO:0000313" key="10">
    <source>
        <dbReference type="Ensembl" id="ENSSSCP00050045502.1"/>
    </source>
</evidence>
<dbReference type="GO" id="GO:0001669">
    <property type="term" value="C:acrosomal vesicle"/>
    <property type="evidence" value="ECO:0007669"/>
    <property type="project" value="UniProtKB-SubCell"/>
</dbReference>
<name>A0A8D1TQU5_PIG</name>
<evidence type="ECO:0000256" key="7">
    <source>
        <dbReference type="ARBA" id="ARBA00033453"/>
    </source>
</evidence>
<evidence type="ECO:0000256" key="4">
    <source>
        <dbReference type="ARBA" id="ARBA00022729"/>
    </source>
</evidence>
<dbReference type="Ensembl" id="ENSSSCT00050103890.1">
    <property type="protein sequence ID" value="ENSSSCP00050045502.1"/>
    <property type="gene ID" value="ENSSSCG00050075715.1"/>
</dbReference>
<organism evidence="10 11">
    <name type="scientific">Sus scrofa</name>
    <name type="common">Pig</name>
    <dbReference type="NCBI Taxonomy" id="9823"/>
    <lineage>
        <taxon>Eukaryota</taxon>
        <taxon>Metazoa</taxon>
        <taxon>Chordata</taxon>
        <taxon>Craniata</taxon>
        <taxon>Vertebrata</taxon>
        <taxon>Euteleostomi</taxon>
        <taxon>Mammalia</taxon>
        <taxon>Eutheria</taxon>
        <taxon>Laurasiatheria</taxon>
        <taxon>Artiodactyla</taxon>
        <taxon>Suina</taxon>
        <taxon>Suidae</taxon>
        <taxon>Sus</taxon>
    </lineage>
</organism>
<keyword evidence="4" id="KW-0732">Signal</keyword>
<feature type="compositionally biased region" description="Basic and acidic residues" evidence="9">
    <location>
        <begin position="202"/>
        <end position="221"/>
    </location>
</feature>
<comment type="subcellular location">
    <subcellularLocation>
        <location evidence="1">Cytoplasmic vesicle</location>
        <location evidence="1">Secretory vesicle</location>
        <location evidence="1">Acrosome</location>
    </subcellularLocation>
</comment>
<feature type="region of interest" description="Disordered" evidence="9">
    <location>
        <begin position="196"/>
        <end position="270"/>
    </location>
</feature>
<keyword evidence="3" id="KW-0597">Phosphoprotein</keyword>
<evidence type="ECO:0000256" key="3">
    <source>
        <dbReference type="ARBA" id="ARBA00022553"/>
    </source>
</evidence>
<protein>
    <recommendedName>
        <fullName evidence="2">Acrosin-binding protein</fullName>
    </recommendedName>
    <alternativeName>
        <fullName evidence="6">Acrosin-binding protein, 60 kDa form</fullName>
    </alternativeName>
    <alternativeName>
        <fullName evidence="7">Proacrosin-binding protein sp32</fullName>
    </alternativeName>
</protein>
<keyword evidence="5" id="KW-0968">Cytoplasmic vesicle</keyword>
<comment type="function">
    <text evidence="8">Acrosomal protein that maintains proacrosin (pro-ACR) as an enzymatically inactive zymogen in the acrosome. Involved also in the acrosome formation.</text>
</comment>
<evidence type="ECO:0000256" key="8">
    <source>
        <dbReference type="ARBA" id="ARBA00045517"/>
    </source>
</evidence>
<dbReference type="PANTHER" id="PTHR21362">
    <property type="entry name" value="ACROSIN-BINDING PROTEIN"/>
    <property type="match status" value="1"/>
</dbReference>
<dbReference type="PANTHER" id="PTHR21362:SF1">
    <property type="entry name" value="ACROSIN-BINDING PROTEIN"/>
    <property type="match status" value="1"/>
</dbReference>
<feature type="compositionally biased region" description="Acidic residues" evidence="9">
    <location>
        <begin position="222"/>
        <end position="248"/>
    </location>
</feature>
<proteinExistence type="predicted"/>
<accession>A0A8D1TQU5</accession>
<dbReference type="Pfam" id="PF07222">
    <property type="entry name" value="PBP_sp32"/>
    <property type="match status" value="1"/>
</dbReference>
<dbReference type="InterPro" id="IPR009865">
    <property type="entry name" value="Proacrosin-bd"/>
</dbReference>
<evidence type="ECO:0000313" key="11">
    <source>
        <dbReference type="Proteomes" id="UP000694571"/>
    </source>
</evidence>
<reference evidence="10" key="1">
    <citation type="submission" date="2025-08" db="UniProtKB">
        <authorList>
            <consortium name="Ensembl"/>
        </authorList>
    </citation>
    <scope>IDENTIFICATION</scope>
</reference>
<evidence type="ECO:0000256" key="2">
    <source>
        <dbReference type="ARBA" id="ARBA00018940"/>
    </source>
</evidence>